<feature type="domain" description="Glycosyl hydrolase family 32 C-terminal" evidence="6">
    <location>
        <begin position="492"/>
        <end position="625"/>
    </location>
</feature>
<gene>
    <name evidence="7" type="ORF">DSM00_1976</name>
</gene>
<dbReference type="SUPFAM" id="SSF49899">
    <property type="entry name" value="Concanavalin A-like lectins/glucanases"/>
    <property type="match status" value="1"/>
</dbReference>
<feature type="domain" description="Glycosyl hydrolase family 32 N-terminal" evidence="5">
    <location>
        <begin position="403"/>
        <end position="476"/>
    </location>
</feature>
<evidence type="ECO:0000313" key="7">
    <source>
        <dbReference type="EMBL" id="RXG21912.1"/>
    </source>
</evidence>
<keyword evidence="3 4" id="KW-0326">Glycosidase</keyword>
<evidence type="ECO:0000259" key="6">
    <source>
        <dbReference type="Pfam" id="PF08244"/>
    </source>
</evidence>
<dbReference type="GO" id="GO:0005737">
    <property type="term" value="C:cytoplasm"/>
    <property type="evidence" value="ECO:0007669"/>
    <property type="project" value="TreeGrafter"/>
</dbReference>
<comment type="caution">
    <text evidence="7">The sequence shown here is derived from an EMBL/GenBank/DDBJ whole genome shotgun (WGS) entry which is preliminary data.</text>
</comment>
<dbReference type="Gene3D" id="2.60.120.560">
    <property type="entry name" value="Exo-inulinase, domain 1"/>
    <property type="match status" value="1"/>
</dbReference>
<name>A0A4V1KQM3_9FLAO</name>
<evidence type="ECO:0000256" key="2">
    <source>
        <dbReference type="ARBA" id="ARBA00022801"/>
    </source>
</evidence>
<organism evidence="7 8">
    <name type="scientific">Leeuwenhoekiella aequorea</name>
    <dbReference type="NCBI Taxonomy" id="283736"/>
    <lineage>
        <taxon>Bacteria</taxon>
        <taxon>Pseudomonadati</taxon>
        <taxon>Bacteroidota</taxon>
        <taxon>Flavobacteriia</taxon>
        <taxon>Flavobacteriales</taxon>
        <taxon>Flavobacteriaceae</taxon>
        <taxon>Leeuwenhoekiella</taxon>
    </lineage>
</organism>
<proteinExistence type="inferred from homology"/>
<evidence type="ECO:0000256" key="1">
    <source>
        <dbReference type="ARBA" id="ARBA00009902"/>
    </source>
</evidence>
<dbReference type="OrthoDB" id="9759709at2"/>
<sequence>MNFFNYIYCFCFGLLLIAGKGYGQYNEEYRPQFHFSPKEGWIGDPDGLVHYKDTYHLFWWGHATSKDLVYWEEQPRPMRGGNGDFTYFSGSVAIDKDNTAGFGKERMVAFYTKHFPGDSLPETQAISISKDGQFFDYYEQNPVLDIGKVFFRDPQVFWYAEKNKWIMVVSLPDVQKINIYESDNLKDWEFLSEFSGFGAQNSFWECPDLIKLKDENDRDQWVMFIGRGPNRVQYFLGDFDGTTFTPSSETSHYLKQGIGLKGTVFEDFETKNLENWDVKNNSFSLKENENKGSLGDMFLSSENLNEIKQAQKIRSADFKITEPAINFLIAGVDSLAVANFQLIIDGNVVKETSGTGSKVFKWKGWDVSTYIGKTAQLQLAVKPALEDSLYIAVDHIMFSDGLRNTALEHALWLDYGTDFYAARTWRDYDDKLDRTLMLGWLGNWDYTGKVPTSWGKGFESIPRELYIKNNRIYQKPIPALQKLRTTEFSSIEAFKPDKNIYEFEAVFDTKQEGKFGINLFESTSKKLVLSYNPTTHSFSVDRTNSTHYVDGKPFSEKFESIMNTVIFPDHNELRLHVYVDQSSVEIFINDGEQVLSALVFPESNQTGISFFSEEDKIALKNFKAWTLSSIWKK</sequence>
<evidence type="ECO:0000256" key="4">
    <source>
        <dbReference type="RuleBase" id="RU362110"/>
    </source>
</evidence>
<dbReference type="CDD" id="cd18622">
    <property type="entry name" value="GH32_Inu-like"/>
    <property type="match status" value="1"/>
</dbReference>
<comment type="similarity">
    <text evidence="1 4">Belongs to the glycosyl hydrolase 32 family.</text>
</comment>
<dbReference type="RefSeq" id="WP_128757826.1">
    <property type="nucleotide sequence ID" value="NZ_QOVM01000004.1"/>
</dbReference>
<dbReference type="GO" id="GO:0004575">
    <property type="term" value="F:sucrose alpha-glucosidase activity"/>
    <property type="evidence" value="ECO:0007669"/>
    <property type="project" value="TreeGrafter"/>
</dbReference>
<dbReference type="PANTHER" id="PTHR42800:SF3">
    <property type="entry name" value="GLYCOSYL HYDROLASE FAMILY 32 N-TERMINAL DOMAIN-CONTAINING PROTEIN"/>
    <property type="match status" value="1"/>
</dbReference>
<reference evidence="7 8" key="1">
    <citation type="submission" date="2018-07" db="EMBL/GenBank/DDBJ databases">
        <title>Leeuwenhoekiella genomics.</title>
        <authorList>
            <person name="Tahon G."/>
            <person name="Willems A."/>
        </authorList>
    </citation>
    <scope>NUCLEOTIDE SEQUENCE [LARGE SCALE GENOMIC DNA]</scope>
    <source>
        <strain evidence="7 8">LMG 22550</strain>
    </source>
</reference>
<evidence type="ECO:0000313" key="8">
    <source>
        <dbReference type="Proteomes" id="UP000289238"/>
    </source>
</evidence>
<dbReference type="InterPro" id="IPR013320">
    <property type="entry name" value="ConA-like_dom_sf"/>
</dbReference>
<dbReference type="InterPro" id="IPR001362">
    <property type="entry name" value="Glyco_hydro_32"/>
</dbReference>
<dbReference type="SMART" id="SM00640">
    <property type="entry name" value="Glyco_32"/>
    <property type="match status" value="1"/>
</dbReference>
<dbReference type="AlphaFoldDB" id="A0A4V1KQM3"/>
<dbReference type="Pfam" id="PF00251">
    <property type="entry name" value="Glyco_hydro_32N"/>
    <property type="match status" value="2"/>
</dbReference>
<dbReference type="InterPro" id="IPR013189">
    <property type="entry name" value="Glyco_hydro_32_C"/>
</dbReference>
<evidence type="ECO:0000259" key="5">
    <source>
        <dbReference type="Pfam" id="PF00251"/>
    </source>
</evidence>
<dbReference type="EMBL" id="QOVM01000004">
    <property type="protein sequence ID" value="RXG21912.1"/>
    <property type="molecule type" value="Genomic_DNA"/>
</dbReference>
<keyword evidence="2 4" id="KW-0378">Hydrolase</keyword>
<dbReference type="Proteomes" id="UP000289238">
    <property type="component" value="Unassembled WGS sequence"/>
</dbReference>
<dbReference type="SUPFAM" id="SSF75005">
    <property type="entry name" value="Arabinanase/levansucrase/invertase"/>
    <property type="match status" value="1"/>
</dbReference>
<dbReference type="Gene3D" id="2.115.10.20">
    <property type="entry name" value="Glycosyl hydrolase domain, family 43"/>
    <property type="match status" value="2"/>
</dbReference>
<evidence type="ECO:0000256" key="3">
    <source>
        <dbReference type="ARBA" id="ARBA00023295"/>
    </source>
</evidence>
<accession>A0A4V1KQM3</accession>
<dbReference type="InterPro" id="IPR023296">
    <property type="entry name" value="Glyco_hydro_beta-prop_sf"/>
</dbReference>
<feature type="domain" description="Glycosyl hydrolase family 32 N-terminal" evidence="5">
    <location>
        <begin position="34"/>
        <end position="251"/>
    </location>
</feature>
<dbReference type="PANTHER" id="PTHR42800">
    <property type="entry name" value="EXOINULINASE INUD (AFU_ORTHOLOGUE AFUA_5G00480)"/>
    <property type="match status" value="1"/>
</dbReference>
<keyword evidence="8" id="KW-1185">Reference proteome</keyword>
<protein>
    <submittedName>
        <fullName evidence="7">Beta-fructofuranosidase/levanase/fructan beta-fructosidase</fullName>
    </submittedName>
</protein>
<dbReference type="Pfam" id="PF08244">
    <property type="entry name" value="Glyco_hydro_32C"/>
    <property type="match status" value="1"/>
</dbReference>
<dbReference type="InterPro" id="IPR013148">
    <property type="entry name" value="Glyco_hydro_32_N"/>
</dbReference>
<dbReference type="GO" id="GO:0005987">
    <property type="term" value="P:sucrose catabolic process"/>
    <property type="evidence" value="ECO:0007669"/>
    <property type="project" value="TreeGrafter"/>
</dbReference>